<keyword evidence="3" id="KW-1185">Reference proteome</keyword>
<accession>A0ABV3ZGH8</accession>
<organism evidence="2 3">
    <name type="scientific">Danxiaibacter flavus</name>
    <dbReference type="NCBI Taxonomy" id="3049108"/>
    <lineage>
        <taxon>Bacteria</taxon>
        <taxon>Pseudomonadati</taxon>
        <taxon>Bacteroidota</taxon>
        <taxon>Chitinophagia</taxon>
        <taxon>Chitinophagales</taxon>
        <taxon>Chitinophagaceae</taxon>
        <taxon>Danxiaibacter</taxon>
    </lineage>
</organism>
<dbReference type="Gene3D" id="3.30.450.20">
    <property type="entry name" value="PAS domain"/>
    <property type="match status" value="1"/>
</dbReference>
<dbReference type="CDD" id="cd00130">
    <property type="entry name" value="PAS"/>
    <property type="match status" value="1"/>
</dbReference>
<name>A0ABV3ZGH8_9BACT</name>
<evidence type="ECO:0000313" key="3">
    <source>
        <dbReference type="Proteomes" id="UP001560573"/>
    </source>
</evidence>
<dbReference type="SMART" id="SM00086">
    <property type="entry name" value="PAC"/>
    <property type="match status" value="1"/>
</dbReference>
<dbReference type="EMBL" id="JAULBC010000005">
    <property type="protein sequence ID" value="MEX6689001.1"/>
    <property type="molecule type" value="Genomic_DNA"/>
</dbReference>
<evidence type="ECO:0000313" key="2">
    <source>
        <dbReference type="EMBL" id="MEX6689001.1"/>
    </source>
</evidence>
<dbReference type="InterPro" id="IPR001610">
    <property type="entry name" value="PAC"/>
</dbReference>
<feature type="domain" description="PAS" evidence="1">
    <location>
        <begin position="56"/>
        <end position="87"/>
    </location>
</feature>
<proteinExistence type="predicted"/>
<dbReference type="InterPro" id="IPR013655">
    <property type="entry name" value="PAS_fold_3"/>
</dbReference>
<dbReference type="SUPFAM" id="SSF55785">
    <property type="entry name" value="PYP-like sensor domain (PAS domain)"/>
    <property type="match status" value="1"/>
</dbReference>
<sequence>MNLNLYNQARDIWKNIFPLKELKIHSGARTIEQKSFIPLQTENSYHYIFNIRQMEIEYISPNAEQILGFPLDEMNAPFLISLIHPDDMPWFMAFEKKVVEFFNPLPYDLGQKYKTHYDVRLQKADGSYIRVLHQMQLMDADKTGMSTRVLCVHTDITSLKKGGHPELSFVGSDDAPSYFDVEVSWPVIN</sequence>
<evidence type="ECO:0000259" key="1">
    <source>
        <dbReference type="PROSITE" id="PS50112"/>
    </source>
</evidence>
<dbReference type="PROSITE" id="PS50112">
    <property type="entry name" value="PAS"/>
    <property type="match status" value="1"/>
</dbReference>
<reference evidence="2 3" key="1">
    <citation type="submission" date="2023-07" db="EMBL/GenBank/DDBJ databases">
        <authorList>
            <person name="Lian W.-H."/>
        </authorList>
    </citation>
    <scope>NUCLEOTIDE SEQUENCE [LARGE SCALE GENOMIC DNA]</scope>
    <source>
        <strain evidence="2 3">SYSU DXS3180</strain>
    </source>
</reference>
<protein>
    <submittedName>
        <fullName evidence="2">PAS domain-containing protein</fullName>
    </submittedName>
</protein>
<dbReference type="Pfam" id="PF08447">
    <property type="entry name" value="PAS_3"/>
    <property type="match status" value="1"/>
</dbReference>
<dbReference type="InterPro" id="IPR000014">
    <property type="entry name" value="PAS"/>
</dbReference>
<dbReference type="InterPro" id="IPR035965">
    <property type="entry name" value="PAS-like_dom_sf"/>
</dbReference>
<gene>
    <name evidence="2" type="ORF">QTN47_15945</name>
</gene>
<dbReference type="RefSeq" id="WP_369330409.1">
    <property type="nucleotide sequence ID" value="NZ_JAULBC010000005.1"/>
</dbReference>
<dbReference type="Proteomes" id="UP001560573">
    <property type="component" value="Unassembled WGS sequence"/>
</dbReference>
<comment type="caution">
    <text evidence="2">The sequence shown here is derived from an EMBL/GenBank/DDBJ whole genome shotgun (WGS) entry which is preliminary data.</text>
</comment>